<reference evidence="6" key="2">
    <citation type="submission" date="2023-11" db="UniProtKB">
        <authorList>
            <consortium name="WormBaseParasite"/>
        </authorList>
    </citation>
    <scope>IDENTIFICATION</scope>
</reference>
<sequence>MLVRSRNLAACLYILEEKTFNAKSNFFIFSNKIRKSVRFSNIGTFGFTHRELMLTNGVYINVQKPVFVLSEKICQSHEIIQRRHIIEGSIPLILLNYSELSAEISLPREQIEECIQNVYTMLNQCLHHDKFVEIVFNDIGKLRINKRKAKFCFFNNFLIELDSSGKLAQTYCNRPESSDCMTTDRSGLSNRSYKSIKSLQQLATIDENETTPSCTPILNENRQLSRRQGSQMSSESKSSKRDVHEHFQDDNDSLASCIHTSRIYKNNQVAQIHDIVESGTQCNSDTEESISEKRLNLKPQMSDPPAEVTSVREIFSNNFIRPELPKLDISDTEHCTKENSKSVSHCSTPKISSKMSSYSRSSLSSVRSMKSSNIEELERRIPKIDENCNHALNTNNGLCYLCHQRRIRNIPVDMKDEIRQREQAEEELLRMYQAMRADNEVKKEQENLLNRRSELCKQAAYNMGIACAKQLKKSYVDPTNYETFILNKRPSTPLRQIKQNELKSELDHQVEKHLSDVNRLKEKELYLDKLEHSKLTEELKNHKKQMYQNKLLNQSAYKEALDFQVKCKPEHIPKSVNNSLGMMFKMFEENDKKLVERSHIAKSIQKHQLKSIEESKNQMKNEQLYEKEQEEKVLKRVHDDLVTEKLQQRQEQKAMRQYLENEWLKAAQLKHDKELHEKLRDQSYQGLLLLEQTDKYKRCNQCRRRLDNIGQSNMTTDTYIRGKHFIV</sequence>
<dbReference type="AlphaFoldDB" id="A0AA85JK33"/>
<dbReference type="Proteomes" id="UP000050795">
    <property type="component" value="Unassembled WGS sequence"/>
</dbReference>
<protein>
    <recommendedName>
        <fullName evidence="7">CCDC81 HU domain-containing protein</fullName>
    </recommendedName>
</protein>
<feature type="coiled-coil region" evidence="1">
    <location>
        <begin position="602"/>
        <end position="632"/>
    </location>
</feature>
<dbReference type="Pfam" id="PF18289">
    <property type="entry name" value="HU-CCDC81_euk_2"/>
    <property type="match status" value="1"/>
</dbReference>
<keyword evidence="1" id="KW-0175">Coiled coil</keyword>
<evidence type="ECO:0000259" key="3">
    <source>
        <dbReference type="Pfam" id="PF14908"/>
    </source>
</evidence>
<evidence type="ECO:0000259" key="4">
    <source>
        <dbReference type="Pfam" id="PF18289"/>
    </source>
</evidence>
<feature type="coiled-coil region" evidence="1">
    <location>
        <begin position="374"/>
        <end position="434"/>
    </location>
</feature>
<reference evidence="5" key="1">
    <citation type="submission" date="2022-06" db="EMBL/GenBank/DDBJ databases">
        <authorList>
            <person name="Berger JAMES D."/>
            <person name="Berger JAMES D."/>
        </authorList>
    </citation>
    <scope>NUCLEOTIDE SEQUENCE [LARGE SCALE GENOMIC DNA]</scope>
</reference>
<dbReference type="InterPro" id="IPR026295">
    <property type="entry name" value="CCD81"/>
</dbReference>
<dbReference type="InterPro" id="IPR040673">
    <property type="entry name" value="CCDC81_HU_dom_2"/>
</dbReference>
<dbReference type="GO" id="GO:0005815">
    <property type="term" value="C:microtubule organizing center"/>
    <property type="evidence" value="ECO:0007669"/>
    <property type="project" value="TreeGrafter"/>
</dbReference>
<feature type="compositionally biased region" description="Polar residues" evidence="2">
    <location>
        <begin position="210"/>
        <end position="229"/>
    </location>
</feature>
<evidence type="ECO:0000256" key="2">
    <source>
        <dbReference type="SAM" id="MobiDB-lite"/>
    </source>
</evidence>
<evidence type="ECO:0000256" key="1">
    <source>
        <dbReference type="SAM" id="Coils"/>
    </source>
</evidence>
<evidence type="ECO:0000313" key="6">
    <source>
        <dbReference type="WBParaSite" id="TREG1_25040.4"/>
    </source>
</evidence>
<dbReference type="InterPro" id="IPR028034">
    <property type="entry name" value="HU-CCDC81"/>
</dbReference>
<feature type="domain" description="CCDC81 HU" evidence="3">
    <location>
        <begin position="34"/>
        <end position="79"/>
    </location>
</feature>
<organism evidence="5 6">
    <name type="scientific">Trichobilharzia regenti</name>
    <name type="common">Nasal bird schistosome</name>
    <dbReference type="NCBI Taxonomy" id="157069"/>
    <lineage>
        <taxon>Eukaryota</taxon>
        <taxon>Metazoa</taxon>
        <taxon>Spiralia</taxon>
        <taxon>Lophotrochozoa</taxon>
        <taxon>Platyhelminthes</taxon>
        <taxon>Trematoda</taxon>
        <taxon>Digenea</taxon>
        <taxon>Strigeidida</taxon>
        <taxon>Schistosomatoidea</taxon>
        <taxon>Schistosomatidae</taxon>
        <taxon>Trichobilharzia</taxon>
    </lineage>
</organism>
<dbReference type="PANTHER" id="PTHR14362">
    <property type="entry name" value="COILED-COIL DOMAIN-CONTAINING PROTEIN 81"/>
    <property type="match status" value="1"/>
</dbReference>
<feature type="domain" description="CCDC81 HU" evidence="4">
    <location>
        <begin position="95"/>
        <end position="165"/>
    </location>
</feature>
<feature type="region of interest" description="Disordered" evidence="2">
    <location>
        <begin position="210"/>
        <end position="246"/>
    </location>
</feature>
<dbReference type="WBParaSite" id="TREG1_25040.4">
    <property type="protein sequence ID" value="TREG1_25040.4"/>
    <property type="gene ID" value="TREG1_25040"/>
</dbReference>
<accession>A0AA85JK33</accession>
<evidence type="ECO:0008006" key="7">
    <source>
        <dbReference type="Google" id="ProtNLM"/>
    </source>
</evidence>
<feature type="compositionally biased region" description="Basic and acidic residues" evidence="2">
    <location>
        <begin position="237"/>
        <end position="246"/>
    </location>
</feature>
<dbReference type="PANTHER" id="PTHR14362:SF2">
    <property type="entry name" value="COILED-COIL DOMAIN-CONTAINING PROTEIN 81"/>
    <property type="match status" value="1"/>
</dbReference>
<evidence type="ECO:0000313" key="5">
    <source>
        <dbReference type="Proteomes" id="UP000050795"/>
    </source>
</evidence>
<proteinExistence type="predicted"/>
<name>A0AA85JK33_TRIRE</name>
<dbReference type="Pfam" id="PF14908">
    <property type="entry name" value="HU-CCDC81_euk_1"/>
    <property type="match status" value="1"/>
</dbReference>
<keyword evidence="5" id="KW-1185">Reference proteome</keyword>